<accession>A0A8T0JHG1</accession>
<dbReference type="Pfam" id="PF00232">
    <property type="entry name" value="Glyco_hydro_1"/>
    <property type="match status" value="1"/>
</dbReference>
<comment type="function">
    <text evidence="4">Inositol phosphate kinase with a broad substrate specificity.</text>
</comment>
<keyword evidence="2 4" id="KW-0547">Nucleotide-binding</keyword>
<feature type="region of interest" description="Disordered" evidence="5">
    <location>
        <begin position="339"/>
        <end position="402"/>
    </location>
</feature>
<dbReference type="InterPro" id="IPR017853">
    <property type="entry name" value="GH"/>
</dbReference>
<dbReference type="InterPro" id="IPR001360">
    <property type="entry name" value="Glyco_hydro_1"/>
</dbReference>
<dbReference type="GO" id="GO:0051765">
    <property type="term" value="F:inositol tetrakisphosphate kinase activity"/>
    <property type="evidence" value="ECO:0007669"/>
    <property type="project" value="TreeGrafter"/>
</dbReference>
<dbReference type="EMBL" id="JABFOF010000011">
    <property type="protein sequence ID" value="KAG2372612.1"/>
    <property type="molecule type" value="Genomic_DNA"/>
</dbReference>
<dbReference type="GO" id="GO:0032958">
    <property type="term" value="P:inositol phosphate biosynthetic process"/>
    <property type="evidence" value="ECO:0007669"/>
    <property type="project" value="InterPro"/>
</dbReference>
<dbReference type="AlphaFoldDB" id="A0A8T0JHG1"/>
<protein>
    <recommendedName>
        <fullName evidence="4">Inositol polyphosphate multikinase</fullName>
        <ecNumber evidence="4">2.7.1.140</ecNumber>
        <ecNumber evidence="4">2.7.1.151</ecNumber>
    </recommendedName>
</protein>
<keyword evidence="4" id="KW-0418">Kinase</keyword>
<dbReference type="InterPro" id="IPR005522">
    <property type="entry name" value="IPK"/>
</dbReference>
<dbReference type="PANTHER" id="PTHR12400">
    <property type="entry name" value="INOSITOL POLYPHOSPHATE KINASE"/>
    <property type="match status" value="1"/>
</dbReference>
<comment type="similarity">
    <text evidence="1">Belongs to the glycosyl hydrolase 1 family.</text>
</comment>
<evidence type="ECO:0000256" key="5">
    <source>
        <dbReference type="SAM" id="MobiDB-lite"/>
    </source>
</evidence>
<dbReference type="PANTHER" id="PTHR12400:SF51">
    <property type="entry name" value="INOSITOL POLYPHOSPHATE MULTIKINASE"/>
    <property type="match status" value="1"/>
</dbReference>
<organism evidence="6 7">
    <name type="scientific">Phaseolus angularis</name>
    <name type="common">Azuki bean</name>
    <name type="synonym">Vigna angularis</name>
    <dbReference type="NCBI Taxonomy" id="3914"/>
    <lineage>
        <taxon>Eukaryota</taxon>
        <taxon>Viridiplantae</taxon>
        <taxon>Streptophyta</taxon>
        <taxon>Embryophyta</taxon>
        <taxon>Tracheophyta</taxon>
        <taxon>Spermatophyta</taxon>
        <taxon>Magnoliopsida</taxon>
        <taxon>eudicotyledons</taxon>
        <taxon>Gunneridae</taxon>
        <taxon>Pentapetalae</taxon>
        <taxon>rosids</taxon>
        <taxon>fabids</taxon>
        <taxon>Fabales</taxon>
        <taxon>Fabaceae</taxon>
        <taxon>Papilionoideae</taxon>
        <taxon>50 kb inversion clade</taxon>
        <taxon>NPAAA clade</taxon>
        <taxon>indigoferoid/millettioid clade</taxon>
        <taxon>Phaseoleae</taxon>
        <taxon>Vigna</taxon>
    </lineage>
</organism>
<gene>
    <name evidence="6" type="ORF">HKW66_Vig0205190</name>
</gene>
<dbReference type="GO" id="GO:0004553">
    <property type="term" value="F:hydrolase activity, hydrolyzing O-glycosyl compounds"/>
    <property type="evidence" value="ECO:0007669"/>
    <property type="project" value="InterPro"/>
</dbReference>
<dbReference type="SUPFAM" id="SSF51445">
    <property type="entry name" value="(Trans)glycosidases"/>
    <property type="match status" value="1"/>
</dbReference>
<sequence>MRSGIDLLELHLFGTMVRASIAVAVVATTVYSFAGKKVCCELGSSYCQCLKPRKFTGDNSALVRGSNTFQSFVPIPEEAMIQIFEEEISSDADNLLRLSILEVLQEGITMLLEELDIESWGSLGLDLALDVDTNGARGYAGGNSEAAPAKGVDPDRYSSAEDGLNNVIVLFDDTISVMIDSDVSKVSGHNIMGFVDLLYCGGCFLPHTSLLRFGTVKMLKVPEHQVAGHMAKNDVLGLLVDDSGKFYTPLQEHDRGSAELSFYTSLAVPPSIRPFFLAFHGTVVVPASDGSGPHTHLLLQDLIAPYTKPSVMDIKGGCKEGGRGPSIWDAFSHTDRKNIDKSNGDVAVDHYHRDHPKSPCRREAAPVENHGSHRVQPPWPPPSKSRSPPNHETLLRPPRYPDHLRATAITGFSQVAHPNRQKQRKLNRTT</sequence>
<evidence type="ECO:0000256" key="1">
    <source>
        <dbReference type="ARBA" id="ARBA00010838"/>
    </source>
</evidence>
<reference evidence="6 7" key="1">
    <citation type="submission" date="2020-05" db="EMBL/GenBank/DDBJ databases">
        <title>Vigna angularis (adzuki bean) Var. LongXiaoDou No. 4 denovo assembly.</title>
        <authorList>
            <person name="Xiang H."/>
        </authorList>
    </citation>
    <scope>NUCLEOTIDE SEQUENCE [LARGE SCALE GENOMIC DNA]</scope>
    <source>
        <tissue evidence="6">Leaf</tissue>
    </source>
</reference>
<dbReference type="Gene3D" id="3.20.20.80">
    <property type="entry name" value="Glycosidases"/>
    <property type="match status" value="1"/>
</dbReference>
<proteinExistence type="inferred from homology"/>
<dbReference type="EC" id="2.7.1.140" evidence="4"/>
<keyword evidence="3 4" id="KW-0067">ATP-binding</keyword>
<comment type="similarity">
    <text evidence="4">Belongs to the inositol phosphokinase (IPK) family.</text>
</comment>
<evidence type="ECO:0000256" key="3">
    <source>
        <dbReference type="ARBA" id="ARBA00022840"/>
    </source>
</evidence>
<name>A0A8T0JHG1_PHAAN</name>
<comment type="catalytic activity">
    <reaction evidence="4">
        <text>1D-myo-inositol 1,4,5-trisphosphate + 2 ATP = 1D-myo-inositol 1,3,4,5,6-pentakisphosphate + 2 ADP + 2 H(+)</text>
        <dbReference type="Rhea" id="RHEA:32359"/>
        <dbReference type="ChEBI" id="CHEBI:15378"/>
        <dbReference type="ChEBI" id="CHEBI:30616"/>
        <dbReference type="ChEBI" id="CHEBI:57733"/>
        <dbReference type="ChEBI" id="CHEBI:203600"/>
        <dbReference type="ChEBI" id="CHEBI:456216"/>
        <dbReference type="EC" id="2.7.1.151"/>
    </reaction>
</comment>
<dbReference type="GO" id="GO:0005975">
    <property type="term" value="P:carbohydrate metabolic process"/>
    <property type="evidence" value="ECO:0007669"/>
    <property type="project" value="InterPro"/>
</dbReference>
<evidence type="ECO:0000313" key="6">
    <source>
        <dbReference type="EMBL" id="KAG2372612.1"/>
    </source>
</evidence>
<dbReference type="SUPFAM" id="SSF56104">
    <property type="entry name" value="SAICAR synthase-like"/>
    <property type="match status" value="1"/>
</dbReference>
<comment type="catalytic activity">
    <reaction evidence="4">
        <text>1D-myo-inositol 1,3,4,6-tetrakisphosphate + ATP = 1D-myo-inositol 1,3,4,5,6-pentakisphosphate + ADP + H(+)</text>
        <dbReference type="Rhea" id="RHEA:12717"/>
        <dbReference type="ChEBI" id="CHEBI:15378"/>
        <dbReference type="ChEBI" id="CHEBI:30616"/>
        <dbReference type="ChEBI" id="CHEBI:57660"/>
        <dbReference type="ChEBI" id="CHEBI:57733"/>
        <dbReference type="ChEBI" id="CHEBI:456216"/>
        <dbReference type="EC" id="2.7.1.140"/>
    </reaction>
</comment>
<evidence type="ECO:0000256" key="2">
    <source>
        <dbReference type="ARBA" id="ARBA00022741"/>
    </source>
</evidence>
<dbReference type="GO" id="GO:0008440">
    <property type="term" value="F:inositol-1,4,5-trisphosphate 3-kinase activity"/>
    <property type="evidence" value="ECO:0007669"/>
    <property type="project" value="TreeGrafter"/>
</dbReference>
<keyword evidence="4" id="KW-0808">Transferase</keyword>
<comment type="caution">
    <text evidence="6">The sequence shown here is derived from an EMBL/GenBank/DDBJ whole genome shotgun (WGS) entry which is preliminary data.</text>
</comment>
<evidence type="ECO:0000256" key="4">
    <source>
        <dbReference type="RuleBase" id="RU363090"/>
    </source>
</evidence>
<dbReference type="GO" id="GO:0005524">
    <property type="term" value="F:ATP binding"/>
    <property type="evidence" value="ECO:0007669"/>
    <property type="project" value="UniProtKB-KW"/>
</dbReference>
<feature type="compositionally biased region" description="Basic and acidic residues" evidence="5">
    <location>
        <begin position="339"/>
        <end position="365"/>
    </location>
</feature>
<dbReference type="Proteomes" id="UP000743370">
    <property type="component" value="Unassembled WGS sequence"/>
</dbReference>
<dbReference type="GO" id="GO:0005634">
    <property type="term" value="C:nucleus"/>
    <property type="evidence" value="ECO:0007669"/>
    <property type="project" value="TreeGrafter"/>
</dbReference>
<dbReference type="GO" id="GO:0005737">
    <property type="term" value="C:cytoplasm"/>
    <property type="evidence" value="ECO:0007669"/>
    <property type="project" value="TreeGrafter"/>
</dbReference>
<dbReference type="EC" id="2.7.1.151" evidence="4"/>
<evidence type="ECO:0000313" key="7">
    <source>
        <dbReference type="Proteomes" id="UP000743370"/>
    </source>
</evidence>